<comment type="subcellular location">
    <subcellularLocation>
        <location evidence="1 7">Cell membrane</location>
        <topology evidence="1 7">Multi-pass membrane protein</topology>
    </subcellularLocation>
</comment>
<proteinExistence type="inferred from homology"/>
<name>A0ABP8DYM9_9MICO</name>
<dbReference type="PANTHER" id="PTHR43386">
    <property type="entry name" value="OLIGOPEPTIDE TRANSPORT SYSTEM PERMEASE PROTEIN APPC"/>
    <property type="match status" value="1"/>
</dbReference>
<evidence type="ECO:0000256" key="4">
    <source>
        <dbReference type="ARBA" id="ARBA00022692"/>
    </source>
</evidence>
<feature type="transmembrane region" description="Helical" evidence="7">
    <location>
        <begin position="120"/>
        <end position="140"/>
    </location>
</feature>
<dbReference type="InterPro" id="IPR000515">
    <property type="entry name" value="MetI-like"/>
</dbReference>
<dbReference type="CDD" id="cd06261">
    <property type="entry name" value="TM_PBP2"/>
    <property type="match status" value="1"/>
</dbReference>
<dbReference type="RefSeq" id="WP_425552854.1">
    <property type="nucleotide sequence ID" value="NZ_BAABAU010000001.1"/>
</dbReference>
<organism evidence="9 10">
    <name type="scientific">Frondihabitans peucedani</name>
    <dbReference type="NCBI Taxonomy" id="598626"/>
    <lineage>
        <taxon>Bacteria</taxon>
        <taxon>Bacillati</taxon>
        <taxon>Actinomycetota</taxon>
        <taxon>Actinomycetes</taxon>
        <taxon>Micrococcales</taxon>
        <taxon>Microbacteriaceae</taxon>
        <taxon>Frondihabitans</taxon>
    </lineage>
</organism>
<sequence>MSALAGRPARRRTLFIELLRRPAGVAAAAWIALLLVSAVVSSFWTPVDPFATDPYSAWKTPSLQHLFGTDSIGRDIFSYVFAATRTTMIVAVLAGVLASVVGIALAALGSLTTRWVRESTAVLIDILIAFPTILIAMLLASIVGGSLGVVVTAVGIGYGVNIARVSRGEIRRIGRTDYVLAARASGVGPAGVLLRHLLPNVAPTFVVQLSLAMATSILAEAGLSYLGFGASASTTSWGRLLNDLQVYIAIHPGSVVWPGLAITLTVLAFNLLGDALRDASDPRLRSSRLARLTTEETR</sequence>
<comment type="caution">
    <text evidence="9">The sequence shown here is derived from an EMBL/GenBank/DDBJ whole genome shotgun (WGS) entry which is preliminary data.</text>
</comment>
<evidence type="ECO:0000313" key="9">
    <source>
        <dbReference type="EMBL" id="GAA4265095.1"/>
    </source>
</evidence>
<feature type="transmembrane region" description="Helical" evidence="7">
    <location>
        <begin position="205"/>
        <end position="228"/>
    </location>
</feature>
<comment type="similarity">
    <text evidence="7">Belongs to the binding-protein-dependent transport system permease family.</text>
</comment>
<feature type="transmembrane region" description="Helical" evidence="7">
    <location>
        <begin position="248"/>
        <end position="273"/>
    </location>
</feature>
<evidence type="ECO:0000256" key="1">
    <source>
        <dbReference type="ARBA" id="ARBA00004651"/>
    </source>
</evidence>
<keyword evidence="6 7" id="KW-0472">Membrane</keyword>
<reference evidence="10" key="1">
    <citation type="journal article" date="2019" name="Int. J. Syst. Evol. Microbiol.">
        <title>The Global Catalogue of Microorganisms (GCM) 10K type strain sequencing project: providing services to taxonomists for standard genome sequencing and annotation.</title>
        <authorList>
            <consortium name="The Broad Institute Genomics Platform"/>
            <consortium name="The Broad Institute Genome Sequencing Center for Infectious Disease"/>
            <person name="Wu L."/>
            <person name="Ma J."/>
        </authorList>
    </citation>
    <scope>NUCLEOTIDE SEQUENCE [LARGE SCALE GENOMIC DNA]</scope>
    <source>
        <strain evidence="10">JCM 17442</strain>
    </source>
</reference>
<dbReference type="Gene3D" id="1.10.3720.10">
    <property type="entry name" value="MetI-like"/>
    <property type="match status" value="1"/>
</dbReference>
<evidence type="ECO:0000256" key="5">
    <source>
        <dbReference type="ARBA" id="ARBA00022989"/>
    </source>
</evidence>
<keyword evidence="10" id="KW-1185">Reference proteome</keyword>
<protein>
    <submittedName>
        <fullName evidence="9">ABC transporter permease subunit</fullName>
    </submittedName>
</protein>
<gene>
    <name evidence="9" type="ORF">GCM10022256_07070</name>
</gene>
<dbReference type="PROSITE" id="PS50928">
    <property type="entry name" value="ABC_TM1"/>
    <property type="match status" value="1"/>
</dbReference>
<evidence type="ECO:0000256" key="2">
    <source>
        <dbReference type="ARBA" id="ARBA00022448"/>
    </source>
</evidence>
<evidence type="ECO:0000256" key="3">
    <source>
        <dbReference type="ARBA" id="ARBA00022475"/>
    </source>
</evidence>
<feature type="transmembrane region" description="Helical" evidence="7">
    <location>
        <begin position="88"/>
        <end position="108"/>
    </location>
</feature>
<feature type="transmembrane region" description="Helical" evidence="7">
    <location>
        <begin position="146"/>
        <end position="165"/>
    </location>
</feature>
<keyword evidence="2 7" id="KW-0813">Transport</keyword>
<dbReference type="PANTHER" id="PTHR43386:SF25">
    <property type="entry name" value="PEPTIDE ABC TRANSPORTER PERMEASE PROTEIN"/>
    <property type="match status" value="1"/>
</dbReference>
<feature type="domain" description="ABC transmembrane type-1" evidence="8">
    <location>
        <begin position="84"/>
        <end position="273"/>
    </location>
</feature>
<dbReference type="InterPro" id="IPR035906">
    <property type="entry name" value="MetI-like_sf"/>
</dbReference>
<dbReference type="Proteomes" id="UP001501594">
    <property type="component" value="Unassembled WGS sequence"/>
</dbReference>
<accession>A0ABP8DYM9</accession>
<evidence type="ECO:0000259" key="8">
    <source>
        <dbReference type="PROSITE" id="PS50928"/>
    </source>
</evidence>
<evidence type="ECO:0000313" key="10">
    <source>
        <dbReference type="Proteomes" id="UP001501594"/>
    </source>
</evidence>
<evidence type="ECO:0000256" key="7">
    <source>
        <dbReference type="RuleBase" id="RU363032"/>
    </source>
</evidence>
<feature type="transmembrane region" description="Helical" evidence="7">
    <location>
        <begin position="21"/>
        <end position="44"/>
    </location>
</feature>
<dbReference type="InterPro" id="IPR050366">
    <property type="entry name" value="BP-dependent_transpt_permease"/>
</dbReference>
<evidence type="ECO:0000256" key="6">
    <source>
        <dbReference type="ARBA" id="ARBA00023136"/>
    </source>
</evidence>
<keyword evidence="4 7" id="KW-0812">Transmembrane</keyword>
<dbReference type="SUPFAM" id="SSF161098">
    <property type="entry name" value="MetI-like"/>
    <property type="match status" value="1"/>
</dbReference>
<keyword evidence="3" id="KW-1003">Cell membrane</keyword>
<dbReference type="Pfam" id="PF00528">
    <property type="entry name" value="BPD_transp_1"/>
    <property type="match status" value="1"/>
</dbReference>
<keyword evidence="5 7" id="KW-1133">Transmembrane helix</keyword>
<dbReference type="EMBL" id="BAABAU010000001">
    <property type="protein sequence ID" value="GAA4265095.1"/>
    <property type="molecule type" value="Genomic_DNA"/>
</dbReference>